<organism evidence="1 2">
    <name type="scientific">Dryococelus australis</name>
    <dbReference type="NCBI Taxonomy" id="614101"/>
    <lineage>
        <taxon>Eukaryota</taxon>
        <taxon>Metazoa</taxon>
        <taxon>Ecdysozoa</taxon>
        <taxon>Arthropoda</taxon>
        <taxon>Hexapoda</taxon>
        <taxon>Insecta</taxon>
        <taxon>Pterygota</taxon>
        <taxon>Neoptera</taxon>
        <taxon>Polyneoptera</taxon>
        <taxon>Phasmatodea</taxon>
        <taxon>Verophasmatodea</taxon>
        <taxon>Anareolatae</taxon>
        <taxon>Phasmatidae</taxon>
        <taxon>Eurycanthinae</taxon>
        <taxon>Dryococelus</taxon>
    </lineage>
</organism>
<accession>A0ABQ9HW07</accession>
<reference evidence="1 2" key="1">
    <citation type="submission" date="2023-02" db="EMBL/GenBank/DDBJ databases">
        <title>LHISI_Scaffold_Assembly.</title>
        <authorList>
            <person name="Stuart O.P."/>
            <person name="Cleave R."/>
            <person name="Magrath M.J.L."/>
            <person name="Mikheyev A.S."/>
        </authorList>
    </citation>
    <scope>NUCLEOTIDE SEQUENCE [LARGE SCALE GENOMIC DNA]</scope>
    <source>
        <strain evidence="1">Daus_M_001</strain>
        <tissue evidence="1">Leg muscle</tissue>
    </source>
</reference>
<dbReference type="EMBL" id="JARBHB010000003">
    <property type="protein sequence ID" value="KAJ8888569.1"/>
    <property type="molecule type" value="Genomic_DNA"/>
</dbReference>
<evidence type="ECO:0000313" key="2">
    <source>
        <dbReference type="Proteomes" id="UP001159363"/>
    </source>
</evidence>
<gene>
    <name evidence="1" type="ORF">PR048_008060</name>
</gene>
<keyword evidence="2" id="KW-1185">Reference proteome</keyword>
<comment type="caution">
    <text evidence="1">The sequence shown here is derived from an EMBL/GenBank/DDBJ whole genome shotgun (WGS) entry which is preliminary data.</text>
</comment>
<name>A0ABQ9HW07_9NEOP</name>
<proteinExistence type="predicted"/>
<dbReference type="Proteomes" id="UP001159363">
    <property type="component" value="Chromosome 3"/>
</dbReference>
<sequence>MNEFRRRKKEITDRFRSEMGLLVDAVRQGRATTNDGNTSRRVNVRLIHRLSVILKALSCGYDIDTEAFRKYAFETARMYVKLYSWFYMPASVHKIIFMDLM</sequence>
<evidence type="ECO:0000313" key="1">
    <source>
        <dbReference type="EMBL" id="KAJ8888569.1"/>
    </source>
</evidence>
<protein>
    <submittedName>
        <fullName evidence="1">Uncharacterized protein</fullName>
    </submittedName>
</protein>